<evidence type="ECO:0000313" key="5">
    <source>
        <dbReference type="EMBL" id="VBB17692.1"/>
    </source>
</evidence>
<evidence type="ECO:0000256" key="3">
    <source>
        <dbReference type="ARBA" id="ARBA00022839"/>
    </source>
</evidence>
<sequence>MANEKREDNGDIEECREERFICVLDFEATCWENSNDHEIIEFPSVLLKWRQTTDSKGKTSHTVKEISRIQTYVKPKINPSVSKFCLDLTGITQDTVNKGVPLKTAIRAHEDWLREHCGDDFEQNTTIVTCGNWDLQTMLPMDLKKTGLKTSKVYSKWVNIKEVFALITKTHSVPMVPMLKHFGLNLEGRHHSGIDDCHNIARIFTKLVESGLKMSVFDAFVKSNKQ</sequence>
<dbReference type="SUPFAM" id="SSF53098">
    <property type="entry name" value="Ribonuclease H-like"/>
    <property type="match status" value="1"/>
</dbReference>
<feature type="domain" description="Exonuclease" evidence="4">
    <location>
        <begin position="20"/>
        <end position="213"/>
    </location>
</feature>
<evidence type="ECO:0000256" key="1">
    <source>
        <dbReference type="ARBA" id="ARBA00022722"/>
    </source>
</evidence>
<keyword evidence="3 5" id="KW-0269">Exonuclease</keyword>
<dbReference type="PANTHER" id="PTHR23044:SF61">
    <property type="entry name" value="3'-5' EXORIBONUCLEASE 1-RELATED"/>
    <property type="match status" value="1"/>
</dbReference>
<evidence type="ECO:0000256" key="2">
    <source>
        <dbReference type="ARBA" id="ARBA00022801"/>
    </source>
</evidence>
<dbReference type="InterPro" id="IPR012337">
    <property type="entry name" value="RNaseH-like_sf"/>
</dbReference>
<evidence type="ECO:0000259" key="4">
    <source>
        <dbReference type="SMART" id="SM00479"/>
    </source>
</evidence>
<protein>
    <submittedName>
        <fullName evidence="5">Exonuclease</fullName>
    </submittedName>
</protein>
<evidence type="ECO:0000313" key="6">
    <source>
        <dbReference type="Proteomes" id="UP000594342"/>
    </source>
</evidence>
<name>A0A5K0U8G6_9VIRU</name>
<dbReference type="Pfam" id="PF00929">
    <property type="entry name" value="RNase_T"/>
    <property type="match status" value="1"/>
</dbReference>
<comment type="caution">
    <text evidence="5">The sequence shown here is derived from an EMBL/GenBank/DDBJ whole genome shotgun (WGS) entry which is preliminary data.</text>
</comment>
<dbReference type="EMBL" id="UPSH01000001">
    <property type="protein sequence ID" value="VBB17692.1"/>
    <property type="molecule type" value="Genomic_DNA"/>
</dbReference>
<dbReference type="GO" id="GO:0000175">
    <property type="term" value="F:3'-5'-RNA exonuclease activity"/>
    <property type="evidence" value="ECO:0007669"/>
    <property type="project" value="InterPro"/>
</dbReference>
<keyword evidence="2" id="KW-0378">Hydrolase</keyword>
<proteinExistence type="predicted"/>
<organism evidence="5 6">
    <name type="scientific">Yasminevirus sp. GU-2018</name>
    <dbReference type="NCBI Taxonomy" id="2420051"/>
    <lineage>
        <taxon>Viruses</taxon>
        <taxon>Varidnaviria</taxon>
        <taxon>Bamfordvirae</taxon>
        <taxon>Nucleocytoviricota</taxon>
        <taxon>Megaviricetes</taxon>
        <taxon>Imitervirales</taxon>
        <taxon>Mimiviridae</taxon>
        <taxon>Klosneuvirinae</taxon>
        <taxon>Yasminevirus</taxon>
        <taxon>Yasminevirus saudimassiliense</taxon>
    </lineage>
</organism>
<dbReference type="SMART" id="SM00479">
    <property type="entry name" value="EXOIII"/>
    <property type="match status" value="1"/>
</dbReference>
<gene>
    <name evidence="5" type="ORF">YASMINEVIRUS_155</name>
</gene>
<dbReference type="Gene3D" id="3.30.420.10">
    <property type="entry name" value="Ribonuclease H-like superfamily/Ribonuclease H"/>
    <property type="match status" value="1"/>
</dbReference>
<dbReference type="PANTHER" id="PTHR23044">
    <property type="entry name" value="3'-5' EXONUCLEASE ERI1-RELATED"/>
    <property type="match status" value="1"/>
</dbReference>
<dbReference type="InterPro" id="IPR013520">
    <property type="entry name" value="Ribonucl_H"/>
</dbReference>
<keyword evidence="1" id="KW-0540">Nuclease</keyword>
<dbReference type="InterPro" id="IPR047201">
    <property type="entry name" value="ERI-1_3'hExo-like"/>
</dbReference>
<keyword evidence="6" id="KW-1185">Reference proteome</keyword>
<dbReference type="InterPro" id="IPR036397">
    <property type="entry name" value="RNaseH_sf"/>
</dbReference>
<dbReference type="Proteomes" id="UP000594342">
    <property type="component" value="Unassembled WGS sequence"/>
</dbReference>
<dbReference type="GO" id="GO:0003676">
    <property type="term" value="F:nucleic acid binding"/>
    <property type="evidence" value="ECO:0007669"/>
    <property type="project" value="InterPro"/>
</dbReference>
<dbReference type="InterPro" id="IPR051274">
    <property type="entry name" value="3-5_Exoribonuclease"/>
</dbReference>
<accession>A0A5K0U8G6</accession>
<reference evidence="5 6" key="1">
    <citation type="submission" date="2018-10" db="EMBL/GenBank/DDBJ databases">
        <authorList>
            <consortium name="IHU Genomes"/>
        </authorList>
    </citation>
    <scope>NUCLEOTIDE SEQUENCE [LARGE SCALE GENOMIC DNA]</scope>
    <source>
        <strain evidence="5 6">A1</strain>
    </source>
</reference>
<dbReference type="CDD" id="cd06133">
    <property type="entry name" value="ERI-1_3'hExo_like"/>
    <property type="match status" value="1"/>
</dbReference>